<evidence type="ECO:0000259" key="10">
    <source>
        <dbReference type="PROSITE" id="PS50893"/>
    </source>
</evidence>
<dbReference type="InterPro" id="IPR011527">
    <property type="entry name" value="ABC1_TM_dom"/>
</dbReference>
<feature type="domain" description="ABC transmembrane type-1" evidence="11">
    <location>
        <begin position="33"/>
        <end position="325"/>
    </location>
</feature>
<keyword evidence="7 9" id="KW-1133">Transmembrane helix</keyword>
<evidence type="ECO:0000256" key="5">
    <source>
        <dbReference type="ARBA" id="ARBA00022741"/>
    </source>
</evidence>
<dbReference type="InterPro" id="IPR036640">
    <property type="entry name" value="ABC1_TM_sf"/>
</dbReference>
<dbReference type="SUPFAM" id="SSF52540">
    <property type="entry name" value="P-loop containing nucleoside triphosphate hydrolases"/>
    <property type="match status" value="1"/>
</dbReference>
<feature type="transmembrane region" description="Helical" evidence="9">
    <location>
        <begin position="78"/>
        <end position="99"/>
    </location>
</feature>
<dbReference type="SMART" id="SM00382">
    <property type="entry name" value="AAA"/>
    <property type="match status" value="1"/>
</dbReference>
<comment type="caution">
    <text evidence="12">The sequence shown here is derived from an EMBL/GenBank/DDBJ whole genome shotgun (WGS) entry which is preliminary data.</text>
</comment>
<evidence type="ECO:0000256" key="2">
    <source>
        <dbReference type="ARBA" id="ARBA00022448"/>
    </source>
</evidence>
<gene>
    <name evidence="12" type="ORF">MBORA_08690</name>
</gene>
<keyword evidence="4 9" id="KW-0812">Transmembrane</keyword>
<dbReference type="AlphaFoldDB" id="A0A166BBJ9"/>
<dbReference type="GO" id="GO:0005886">
    <property type="term" value="C:plasma membrane"/>
    <property type="evidence" value="ECO:0007669"/>
    <property type="project" value="UniProtKB-SubCell"/>
</dbReference>
<evidence type="ECO:0000256" key="7">
    <source>
        <dbReference type="ARBA" id="ARBA00022989"/>
    </source>
</evidence>
<feature type="transmembrane region" description="Helical" evidence="9">
    <location>
        <begin position="184"/>
        <end position="201"/>
    </location>
</feature>
<dbReference type="SUPFAM" id="SSF90123">
    <property type="entry name" value="ABC transporter transmembrane region"/>
    <property type="match status" value="1"/>
</dbReference>
<dbReference type="FunFam" id="1.20.1560.10:FF:000011">
    <property type="entry name" value="Multidrug ABC transporter ATP-binding protein"/>
    <property type="match status" value="1"/>
</dbReference>
<dbReference type="OrthoDB" id="121502at2157"/>
<dbReference type="FunFam" id="3.40.50.300:FF:000287">
    <property type="entry name" value="Multidrug ABC transporter ATP-binding protein"/>
    <property type="match status" value="1"/>
</dbReference>
<dbReference type="Pfam" id="PF00005">
    <property type="entry name" value="ABC_tran"/>
    <property type="match status" value="1"/>
</dbReference>
<dbReference type="PANTHER" id="PTHR43394:SF1">
    <property type="entry name" value="ATP-BINDING CASSETTE SUB-FAMILY B MEMBER 10, MITOCHONDRIAL"/>
    <property type="match status" value="1"/>
</dbReference>
<dbReference type="InterPro" id="IPR003593">
    <property type="entry name" value="AAA+_ATPase"/>
</dbReference>
<dbReference type="PATRIC" id="fig|66851.6.peg.956"/>
<dbReference type="CDD" id="cd18547">
    <property type="entry name" value="ABC_6TM_Tm288_like"/>
    <property type="match status" value="1"/>
</dbReference>
<reference evidence="13" key="1">
    <citation type="journal article" date="2016" name="Genome Announc.">
        <title>Draft Genome Sequences of Methanobrevibacter curvatus DSM11111, Methanobrevibacter cuticularis DSM11139, Methanobrevibacter filiformis DSM11501, and Methanobrevibacter oralis DSM7256.</title>
        <authorList>
            <person name="Poehlein A."/>
            <person name="Seedorf H."/>
        </authorList>
    </citation>
    <scope>NUCLEOTIDE SEQUENCE [LARGE SCALE GENOMIC DNA]</scope>
    <source>
        <strain evidence="13">DSM 7256 / JCM 30027 / ZR</strain>
    </source>
</reference>
<dbReference type="STRING" id="66851.MBORA_08690"/>
<comment type="subcellular location">
    <subcellularLocation>
        <location evidence="1">Cell membrane</location>
        <topology evidence="1">Multi-pass membrane protein</topology>
    </subcellularLocation>
</comment>
<dbReference type="InterPro" id="IPR003439">
    <property type="entry name" value="ABC_transporter-like_ATP-bd"/>
</dbReference>
<feature type="domain" description="ABC transporter" evidence="10">
    <location>
        <begin position="357"/>
        <end position="590"/>
    </location>
</feature>
<keyword evidence="13" id="KW-1185">Reference proteome</keyword>
<feature type="transmembrane region" description="Helical" evidence="9">
    <location>
        <begin position="278"/>
        <end position="303"/>
    </location>
</feature>
<dbReference type="Gene3D" id="1.20.1560.10">
    <property type="entry name" value="ABC transporter type 1, transmembrane domain"/>
    <property type="match status" value="1"/>
</dbReference>
<keyword evidence="3" id="KW-1003">Cell membrane</keyword>
<dbReference type="GO" id="GO:0016887">
    <property type="term" value="F:ATP hydrolysis activity"/>
    <property type="evidence" value="ECO:0007669"/>
    <property type="project" value="InterPro"/>
</dbReference>
<keyword evidence="5" id="KW-0547">Nucleotide-binding</keyword>
<evidence type="ECO:0000256" key="3">
    <source>
        <dbReference type="ARBA" id="ARBA00022475"/>
    </source>
</evidence>
<dbReference type="InterPro" id="IPR017871">
    <property type="entry name" value="ABC_transporter-like_CS"/>
</dbReference>
<evidence type="ECO:0000313" key="13">
    <source>
        <dbReference type="Proteomes" id="UP000077428"/>
    </source>
</evidence>
<protein>
    <submittedName>
        <fullName evidence="12">ABC transporter ATP-binding protein</fullName>
    </submittedName>
</protein>
<dbReference type="InterPro" id="IPR039421">
    <property type="entry name" value="Type_1_exporter"/>
</dbReference>
<evidence type="ECO:0000256" key="9">
    <source>
        <dbReference type="SAM" id="Phobius"/>
    </source>
</evidence>
<dbReference type="Proteomes" id="UP000077428">
    <property type="component" value="Unassembled WGS sequence"/>
</dbReference>
<proteinExistence type="predicted"/>
<evidence type="ECO:0000313" key="12">
    <source>
        <dbReference type="EMBL" id="KZX13119.1"/>
    </source>
</evidence>
<evidence type="ECO:0000256" key="4">
    <source>
        <dbReference type="ARBA" id="ARBA00022692"/>
    </source>
</evidence>
<keyword evidence="2" id="KW-0813">Transport</keyword>
<dbReference type="PANTHER" id="PTHR43394">
    <property type="entry name" value="ATP-DEPENDENT PERMEASE MDL1, MITOCHONDRIAL"/>
    <property type="match status" value="1"/>
</dbReference>
<dbReference type="PROSITE" id="PS00211">
    <property type="entry name" value="ABC_TRANSPORTER_1"/>
    <property type="match status" value="1"/>
</dbReference>
<dbReference type="Gene3D" id="3.40.50.300">
    <property type="entry name" value="P-loop containing nucleotide triphosphate hydrolases"/>
    <property type="match status" value="1"/>
</dbReference>
<dbReference type="GO" id="GO:0015421">
    <property type="term" value="F:ABC-type oligopeptide transporter activity"/>
    <property type="evidence" value="ECO:0007669"/>
    <property type="project" value="TreeGrafter"/>
</dbReference>
<dbReference type="PROSITE" id="PS50929">
    <property type="entry name" value="ABC_TM1F"/>
    <property type="match status" value="1"/>
</dbReference>
<dbReference type="GO" id="GO:0005524">
    <property type="term" value="F:ATP binding"/>
    <property type="evidence" value="ECO:0007669"/>
    <property type="project" value="UniProtKB-KW"/>
</dbReference>
<keyword evidence="8 9" id="KW-0472">Membrane</keyword>
<dbReference type="PROSITE" id="PS50893">
    <property type="entry name" value="ABC_TRANSPORTER_2"/>
    <property type="match status" value="1"/>
</dbReference>
<sequence>MRGPRRFVQKPTDTKNALKNLLNLLKDYKFKLAITIICAILSTAFTVLGPILIGKATTCIFEGINLYLNHTGSIDFKLLVWLLGIAIVLYIISAIFSYLQSWFLVEISTEISYKLRKKLIKKVTSMPMSEIDNKKRGDILSRIVNDVDSIQMGITQTFLQFITAIITIIGVFIMMMSINIWMSLANLILIPTSFGLIILVTRKSQKYFKKRLNYKGELNAQIEEVFTAHDVVSAYNGQEIAILEFNKSNEKWYVNEWKSQFYSSLTEPIMNFISNLSYVLIAVLGAIFVLQKAIAVGDILAFFQYVKNFTQPIQQITKIMDMLQTAMAASERIFEFLEHDDEIESGSLEINDLKESIEFDNVHFGYGSEEIIKGITFEVKKGEKVAIIGPTGAGKSTIVKLLMRFYDVNSGKIKIDDRDIREFKKDDLRSLIGMILQDTWLFSDTIKENIRYGSLDATSDEIINVSKQVNVDDFALQLPKAYNTILNEDTDNISHGQKQLITIARTLLANKKILILDEATSSVDTRTEKLIQKAMDKLTEEKTSIVIAHRLSTIKNADKIIVIDDGRIIEAGTHEELLNKKGYYYNTLNSEI</sequence>
<organism evidence="12 13">
    <name type="scientific">Methanobrevibacter oralis</name>
    <dbReference type="NCBI Taxonomy" id="66851"/>
    <lineage>
        <taxon>Archaea</taxon>
        <taxon>Methanobacteriati</taxon>
        <taxon>Methanobacteriota</taxon>
        <taxon>Methanomada group</taxon>
        <taxon>Methanobacteria</taxon>
        <taxon>Methanobacteriales</taxon>
        <taxon>Methanobacteriaceae</taxon>
        <taxon>Methanobrevibacter</taxon>
    </lineage>
</organism>
<feature type="transmembrane region" description="Helical" evidence="9">
    <location>
        <begin position="32"/>
        <end position="53"/>
    </location>
</feature>
<dbReference type="Pfam" id="PF00664">
    <property type="entry name" value="ABC_membrane"/>
    <property type="match status" value="1"/>
</dbReference>
<evidence type="ECO:0000259" key="11">
    <source>
        <dbReference type="PROSITE" id="PS50929"/>
    </source>
</evidence>
<evidence type="ECO:0000256" key="6">
    <source>
        <dbReference type="ARBA" id="ARBA00022840"/>
    </source>
</evidence>
<dbReference type="CDD" id="cd03254">
    <property type="entry name" value="ABCC_Glucan_exporter_like"/>
    <property type="match status" value="1"/>
</dbReference>
<keyword evidence="6 12" id="KW-0067">ATP-binding</keyword>
<evidence type="ECO:0000256" key="1">
    <source>
        <dbReference type="ARBA" id="ARBA00004651"/>
    </source>
</evidence>
<dbReference type="InterPro" id="IPR027417">
    <property type="entry name" value="P-loop_NTPase"/>
</dbReference>
<name>A0A166BBJ9_METOA</name>
<evidence type="ECO:0000256" key="8">
    <source>
        <dbReference type="ARBA" id="ARBA00023136"/>
    </source>
</evidence>
<dbReference type="EMBL" id="LWMU01000058">
    <property type="protein sequence ID" value="KZX13119.1"/>
    <property type="molecule type" value="Genomic_DNA"/>
</dbReference>
<accession>A0A166BBJ9</accession>
<feature type="transmembrane region" description="Helical" evidence="9">
    <location>
        <begin position="158"/>
        <end position="178"/>
    </location>
</feature>